<comment type="caution">
    <text evidence="1">The sequence shown here is derived from an EMBL/GenBank/DDBJ whole genome shotgun (WGS) entry which is preliminary data.</text>
</comment>
<reference evidence="1 2" key="1">
    <citation type="submission" date="2019-06" db="EMBL/GenBank/DDBJ databases">
        <title>Whole genome shotgun sequence of Gluconobacter roseus NBRC 3990.</title>
        <authorList>
            <person name="Hosoyama A."/>
            <person name="Uohara A."/>
            <person name="Ohji S."/>
            <person name="Ichikawa N."/>
        </authorList>
    </citation>
    <scope>NUCLEOTIDE SEQUENCE [LARGE SCALE GENOMIC DNA]</scope>
    <source>
        <strain evidence="1 2">NBRC 3990</strain>
    </source>
</reference>
<dbReference type="AlphaFoldDB" id="A0A4Y3M931"/>
<accession>A0A4Y3M931</accession>
<protein>
    <recommendedName>
        <fullName evidence="3">Transposase</fullName>
    </recommendedName>
</protein>
<name>A0A4Y3M931_9PROT</name>
<gene>
    <name evidence="1" type="ORF">GRO01_26590</name>
</gene>
<proteinExistence type="predicted"/>
<sequence>MARCAERLWTTQTLYNRWQRQGGKSVFLRMTEGLSAPEASERKTVMIDATYPKAHRTTSSLRMKKQYEHQASCHY</sequence>
<evidence type="ECO:0008006" key="3">
    <source>
        <dbReference type="Google" id="ProtNLM"/>
    </source>
</evidence>
<evidence type="ECO:0000313" key="1">
    <source>
        <dbReference type="EMBL" id="GEB05083.1"/>
    </source>
</evidence>
<keyword evidence="2" id="KW-1185">Reference proteome</keyword>
<dbReference type="EMBL" id="BJLY01000007">
    <property type="protein sequence ID" value="GEB05083.1"/>
    <property type="molecule type" value="Genomic_DNA"/>
</dbReference>
<organism evidence="1 2">
    <name type="scientific">Gluconobacter roseus NBRC 3990</name>
    <dbReference type="NCBI Taxonomy" id="1307950"/>
    <lineage>
        <taxon>Bacteria</taxon>
        <taxon>Pseudomonadati</taxon>
        <taxon>Pseudomonadota</taxon>
        <taxon>Alphaproteobacteria</taxon>
        <taxon>Acetobacterales</taxon>
        <taxon>Acetobacteraceae</taxon>
        <taxon>Gluconobacter</taxon>
    </lineage>
</organism>
<evidence type="ECO:0000313" key="2">
    <source>
        <dbReference type="Proteomes" id="UP000320772"/>
    </source>
</evidence>
<dbReference type="Proteomes" id="UP000320772">
    <property type="component" value="Unassembled WGS sequence"/>
</dbReference>